<dbReference type="Proteomes" id="UP000691718">
    <property type="component" value="Unassembled WGS sequence"/>
</dbReference>
<gene>
    <name evidence="2" type="ORF">PAPOLLO_LOCUS14405</name>
</gene>
<feature type="compositionally biased region" description="Low complexity" evidence="1">
    <location>
        <begin position="27"/>
        <end position="50"/>
    </location>
</feature>
<feature type="compositionally biased region" description="Basic residues" evidence="1">
    <location>
        <begin position="68"/>
        <end position="83"/>
    </location>
</feature>
<organism evidence="2 3">
    <name type="scientific">Parnassius apollo</name>
    <name type="common">Apollo butterfly</name>
    <name type="synonym">Papilio apollo</name>
    <dbReference type="NCBI Taxonomy" id="110799"/>
    <lineage>
        <taxon>Eukaryota</taxon>
        <taxon>Metazoa</taxon>
        <taxon>Ecdysozoa</taxon>
        <taxon>Arthropoda</taxon>
        <taxon>Hexapoda</taxon>
        <taxon>Insecta</taxon>
        <taxon>Pterygota</taxon>
        <taxon>Neoptera</taxon>
        <taxon>Endopterygota</taxon>
        <taxon>Lepidoptera</taxon>
        <taxon>Glossata</taxon>
        <taxon>Ditrysia</taxon>
        <taxon>Papilionoidea</taxon>
        <taxon>Papilionidae</taxon>
        <taxon>Parnassiinae</taxon>
        <taxon>Parnassini</taxon>
        <taxon>Parnassius</taxon>
        <taxon>Parnassius</taxon>
    </lineage>
</organism>
<name>A0A8S3X5T8_PARAO</name>
<evidence type="ECO:0000256" key="1">
    <source>
        <dbReference type="SAM" id="MobiDB-lite"/>
    </source>
</evidence>
<protein>
    <submittedName>
        <fullName evidence="2">(apollo) hypothetical protein</fullName>
    </submittedName>
</protein>
<feature type="region of interest" description="Disordered" evidence="1">
    <location>
        <begin position="14"/>
        <end position="90"/>
    </location>
</feature>
<comment type="caution">
    <text evidence="2">The sequence shown here is derived from an EMBL/GenBank/DDBJ whole genome shotgun (WGS) entry which is preliminary data.</text>
</comment>
<feature type="compositionally biased region" description="Low complexity" evidence="1">
    <location>
        <begin position="58"/>
        <end position="67"/>
    </location>
</feature>
<feature type="region of interest" description="Disordered" evidence="1">
    <location>
        <begin position="102"/>
        <end position="132"/>
    </location>
</feature>
<keyword evidence="3" id="KW-1185">Reference proteome</keyword>
<evidence type="ECO:0000313" key="2">
    <source>
        <dbReference type="EMBL" id="CAG5004539.1"/>
    </source>
</evidence>
<dbReference type="AlphaFoldDB" id="A0A8S3X5T8"/>
<proteinExistence type="predicted"/>
<sequence length="178" mass="18564">MTVLEALQLAKALARSPRVRQGRDRATPSTTSPRTPCASRTSGSVECVGGAAAGGSVGAQSAGAAGPRPRHAQAPRARGHPAPHTRAGQLSVLPALQLAKRCAQPVRAAGPRPCHAQGPRARGHPAPHARAGQLSVLEALQLAEALARSPRVRQGRDRATPKHHEPEDTLRLTHEQVS</sequence>
<dbReference type="EMBL" id="CAJQZP010000975">
    <property type="protein sequence ID" value="CAG5004539.1"/>
    <property type="molecule type" value="Genomic_DNA"/>
</dbReference>
<feature type="region of interest" description="Disordered" evidence="1">
    <location>
        <begin position="147"/>
        <end position="178"/>
    </location>
</feature>
<feature type="compositionally biased region" description="Basic and acidic residues" evidence="1">
    <location>
        <begin position="154"/>
        <end position="178"/>
    </location>
</feature>
<reference evidence="2" key="1">
    <citation type="submission" date="2021-04" db="EMBL/GenBank/DDBJ databases">
        <authorList>
            <person name="Tunstrom K."/>
        </authorList>
    </citation>
    <scope>NUCLEOTIDE SEQUENCE</scope>
</reference>
<evidence type="ECO:0000313" key="3">
    <source>
        <dbReference type="Proteomes" id="UP000691718"/>
    </source>
</evidence>
<accession>A0A8S3X5T8</accession>